<proteinExistence type="predicted"/>
<name>A0A2P6RB04_ROSCH</name>
<gene>
    <name evidence="1" type="ORF">RchiOBHm_Chr3g0470261</name>
</gene>
<dbReference type="Gramene" id="PRQ43607">
    <property type="protein sequence ID" value="PRQ43607"/>
    <property type="gene ID" value="RchiOBHm_Chr3g0470261"/>
</dbReference>
<dbReference type="AlphaFoldDB" id="A0A2P6RB04"/>
<reference evidence="1 2" key="1">
    <citation type="journal article" date="2018" name="Nat. Genet.">
        <title>The Rosa genome provides new insights in the design of modern roses.</title>
        <authorList>
            <person name="Bendahmane M."/>
        </authorList>
    </citation>
    <scope>NUCLEOTIDE SEQUENCE [LARGE SCALE GENOMIC DNA]</scope>
    <source>
        <strain evidence="2">cv. Old Blush</strain>
    </source>
</reference>
<keyword evidence="2" id="KW-1185">Reference proteome</keyword>
<organism evidence="1 2">
    <name type="scientific">Rosa chinensis</name>
    <name type="common">China rose</name>
    <dbReference type="NCBI Taxonomy" id="74649"/>
    <lineage>
        <taxon>Eukaryota</taxon>
        <taxon>Viridiplantae</taxon>
        <taxon>Streptophyta</taxon>
        <taxon>Embryophyta</taxon>
        <taxon>Tracheophyta</taxon>
        <taxon>Spermatophyta</taxon>
        <taxon>Magnoliopsida</taxon>
        <taxon>eudicotyledons</taxon>
        <taxon>Gunneridae</taxon>
        <taxon>Pentapetalae</taxon>
        <taxon>rosids</taxon>
        <taxon>fabids</taxon>
        <taxon>Rosales</taxon>
        <taxon>Rosaceae</taxon>
        <taxon>Rosoideae</taxon>
        <taxon>Rosoideae incertae sedis</taxon>
        <taxon>Rosa</taxon>
    </lineage>
</organism>
<sequence length="44" mass="5283">MRLDRISGRLLVIGNWWLIGGGDWRQFPLQLVWFFSQPYGESWT</sequence>
<evidence type="ECO:0000313" key="2">
    <source>
        <dbReference type="Proteomes" id="UP000238479"/>
    </source>
</evidence>
<dbReference type="EMBL" id="PDCK01000041">
    <property type="protein sequence ID" value="PRQ43607.1"/>
    <property type="molecule type" value="Genomic_DNA"/>
</dbReference>
<evidence type="ECO:0000313" key="1">
    <source>
        <dbReference type="EMBL" id="PRQ43607.1"/>
    </source>
</evidence>
<accession>A0A2P6RB04</accession>
<comment type="caution">
    <text evidence="1">The sequence shown here is derived from an EMBL/GenBank/DDBJ whole genome shotgun (WGS) entry which is preliminary data.</text>
</comment>
<protein>
    <submittedName>
        <fullName evidence="1">Uncharacterized protein</fullName>
    </submittedName>
</protein>
<dbReference type="Proteomes" id="UP000238479">
    <property type="component" value="Chromosome 3"/>
</dbReference>